<dbReference type="AlphaFoldDB" id="A0A553N271"/>
<proteinExistence type="predicted"/>
<feature type="compositionally biased region" description="Basic and acidic residues" evidence="1">
    <location>
        <begin position="103"/>
        <end position="126"/>
    </location>
</feature>
<dbReference type="EMBL" id="SRMA01027117">
    <property type="protein sequence ID" value="TRY59521.1"/>
    <property type="molecule type" value="Genomic_DNA"/>
</dbReference>
<keyword evidence="3" id="KW-1185">Reference proteome</keyword>
<dbReference type="Proteomes" id="UP000316079">
    <property type="component" value="Unassembled WGS sequence"/>
</dbReference>
<organism evidence="2 3">
    <name type="scientific">Danionella cerebrum</name>
    <dbReference type="NCBI Taxonomy" id="2873325"/>
    <lineage>
        <taxon>Eukaryota</taxon>
        <taxon>Metazoa</taxon>
        <taxon>Chordata</taxon>
        <taxon>Craniata</taxon>
        <taxon>Vertebrata</taxon>
        <taxon>Euteleostomi</taxon>
        <taxon>Actinopterygii</taxon>
        <taxon>Neopterygii</taxon>
        <taxon>Teleostei</taxon>
        <taxon>Ostariophysi</taxon>
        <taxon>Cypriniformes</taxon>
        <taxon>Danionidae</taxon>
        <taxon>Danioninae</taxon>
        <taxon>Danionella</taxon>
    </lineage>
</organism>
<name>A0A553N271_9TELE</name>
<gene>
    <name evidence="2" type="ORF">DNTS_017626</name>
</gene>
<accession>A0A553N271</accession>
<sequence length="126" mass="14752">MNHSKNMRSLDDLDYLNRQKQSVTFYNNCSASAKFIKRKSLKGKRSSHSSMVFVKLPDHKVELPTASCHEKQAIIVLFRREAVSPPSREATLWRLQGRAEQPPTERRGEERRGEERRGEERRGEER</sequence>
<evidence type="ECO:0000256" key="1">
    <source>
        <dbReference type="SAM" id="MobiDB-lite"/>
    </source>
</evidence>
<reference evidence="2 3" key="1">
    <citation type="journal article" date="2019" name="Sci. Data">
        <title>Hybrid genome assembly and annotation of Danionella translucida.</title>
        <authorList>
            <person name="Kadobianskyi M."/>
            <person name="Schulze L."/>
            <person name="Schuelke M."/>
            <person name="Judkewitz B."/>
        </authorList>
    </citation>
    <scope>NUCLEOTIDE SEQUENCE [LARGE SCALE GENOMIC DNA]</scope>
    <source>
        <strain evidence="2 3">Bolton</strain>
    </source>
</reference>
<feature type="region of interest" description="Disordered" evidence="1">
    <location>
        <begin position="84"/>
        <end position="126"/>
    </location>
</feature>
<protein>
    <submittedName>
        <fullName evidence="2">Uncharacterized protein</fullName>
    </submittedName>
</protein>
<evidence type="ECO:0000313" key="3">
    <source>
        <dbReference type="Proteomes" id="UP000316079"/>
    </source>
</evidence>
<evidence type="ECO:0000313" key="2">
    <source>
        <dbReference type="EMBL" id="TRY59521.1"/>
    </source>
</evidence>
<comment type="caution">
    <text evidence="2">The sequence shown here is derived from an EMBL/GenBank/DDBJ whole genome shotgun (WGS) entry which is preliminary data.</text>
</comment>